<dbReference type="GO" id="GO:0022857">
    <property type="term" value="F:transmembrane transporter activity"/>
    <property type="evidence" value="ECO:0007669"/>
    <property type="project" value="InterPro"/>
</dbReference>
<evidence type="ECO:0000259" key="5">
    <source>
        <dbReference type="PROSITE" id="PS50850"/>
    </source>
</evidence>
<gene>
    <name evidence="6" type="ORF">K8W01_10320</name>
</gene>
<dbReference type="InterPro" id="IPR020846">
    <property type="entry name" value="MFS_dom"/>
</dbReference>
<reference evidence="6" key="2">
    <citation type="submission" date="2021-09" db="EMBL/GenBank/DDBJ databases">
        <authorList>
            <person name="Gilroy R."/>
        </authorList>
    </citation>
    <scope>NUCLEOTIDE SEQUENCE</scope>
    <source>
        <strain evidence="6">316</strain>
    </source>
</reference>
<feature type="transmembrane region" description="Helical" evidence="4">
    <location>
        <begin position="284"/>
        <end position="302"/>
    </location>
</feature>
<feature type="transmembrane region" description="Helical" evidence="4">
    <location>
        <begin position="53"/>
        <end position="74"/>
    </location>
</feature>
<dbReference type="InterPro" id="IPR036259">
    <property type="entry name" value="MFS_trans_sf"/>
</dbReference>
<evidence type="ECO:0000313" key="6">
    <source>
        <dbReference type="EMBL" id="HJE24041.1"/>
    </source>
</evidence>
<evidence type="ECO:0000256" key="2">
    <source>
        <dbReference type="ARBA" id="ARBA00022989"/>
    </source>
</evidence>
<dbReference type="SUPFAM" id="SSF103473">
    <property type="entry name" value="MFS general substrate transporter"/>
    <property type="match status" value="1"/>
</dbReference>
<dbReference type="Proteomes" id="UP000742631">
    <property type="component" value="Unassembled WGS sequence"/>
</dbReference>
<sequence length="403" mass="40203">MKAPGTTTGTPPTRRRQTLLVAVAVLAAAFNLRPALSSIGPLLTGIIGETGLSAAGAAVLTTLPVLCLGLGAGLGPWIMRRIGPDAGVLAGLGAVALGLGLRAPGSLAPLFAGCALAGLGIGLANVLLPVMVKRDYPASAGRMTGLYTMTLCLGAAAGTGLSVPLREALGGWGPALAVWCLPALAAMPVWLLLARRSTGAAAGAKASVKPVRLRRDPLAWQVTGFMGLQSSLAYIMFGWLPAVLEARGLNPLEAGFTASVMILGQAPGALVIATLAARGRDQRGWIVAVLAVIVATFLLAAFGPDITLIPASIVLGLALGGVFGLGLTVIVLRAPEAITAGSLSAMAQGIGYSLAALGPLGFGLAHEASGGWILPAGLFVTIATLALACGLGAGRARHVGPRS</sequence>
<proteinExistence type="predicted"/>
<feature type="transmembrane region" description="Helical" evidence="4">
    <location>
        <begin position="254"/>
        <end position="277"/>
    </location>
</feature>
<dbReference type="InterPro" id="IPR011701">
    <property type="entry name" value="MFS"/>
</dbReference>
<dbReference type="EMBL" id="DYYG01000033">
    <property type="protein sequence ID" value="HJE24041.1"/>
    <property type="molecule type" value="Genomic_DNA"/>
</dbReference>
<feature type="transmembrane region" description="Helical" evidence="4">
    <location>
        <begin position="171"/>
        <end position="193"/>
    </location>
</feature>
<feature type="transmembrane region" description="Helical" evidence="4">
    <location>
        <begin position="110"/>
        <end position="132"/>
    </location>
</feature>
<keyword evidence="2 4" id="KW-1133">Transmembrane helix</keyword>
<dbReference type="AlphaFoldDB" id="A0A921E2S4"/>
<reference evidence="6" key="1">
    <citation type="journal article" date="2021" name="PeerJ">
        <title>Extensive microbial diversity within the chicken gut microbiome revealed by metagenomics and culture.</title>
        <authorList>
            <person name="Gilroy R."/>
            <person name="Ravi A."/>
            <person name="Getino M."/>
            <person name="Pursley I."/>
            <person name="Horton D.L."/>
            <person name="Alikhan N.F."/>
            <person name="Baker D."/>
            <person name="Gharbi K."/>
            <person name="Hall N."/>
            <person name="Watson M."/>
            <person name="Adriaenssens E.M."/>
            <person name="Foster-Nyarko E."/>
            <person name="Jarju S."/>
            <person name="Secka A."/>
            <person name="Antonio M."/>
            <person name="Oren A."/>
            <person name="Chaudhuri R.R."/>
            <person name="La Ragione R."/>
            <person name="Hildebrand F."/>
            <person name="Pallen M.J."/>
        </authorList>
    </citation>
    <scope>NUCLEOTIDE SEQUENCE</scope>
    <source>
        <strain evidence="6">316</strain>
    </source>
</reference>
<dbReference type="Pfam" id="PF07690">
    <property type="entry name" value="MFS_1"/>
    <property type="match status" value="1"/>
</dbReference>
<evidence type="ECO:0000256" key="1">
    <source>
        <dbReference type="ARBA" id="ARBA00022692"/>
    </source>
</evidence>
<accession>A0A921E2S4</accession>
<feature type="transmembrane region" description="Helical" evidence="4">
    <location>
        <begin position="86"/>
        <end position="104"/>
    </location>
</feature>
<evidence type="ECO:0000256" key="3">
    <source>
        <dbReference type="ARBA" id="ARBA00023136"/>
    </source>
</evidence>
<protein>
    <submittedName>
        <fullName evidence="6">MFS transporter</fullName>
    </submittedName>
</protein>
<dbReference type="Gene3D" id="1.20.1250.20">
    <property type="entry name" value="MFS general substrate transporter like domains"/>
    <property type="match status" value="2"/>
</dbReference>
<dbReference type="PROSITE" id="PS50850">
    <property type="entry name" value="MFS"/>
    <property type="match status" value="1"/>
</dbReference>
<dbReference type="PANTHER" id="PTHR23523:SF2">
    <property type="entry name" value="2-NITROIMIDAZOLE TRANSPORTER"/>
    <property type="match status" value="1"/>
</dbReference>
<name>A0A921E2S4_9HYPH</name>
<keyword evidence="1 4" id="KW-0812">Transmembrane</keyword>
<feature type="domain" description="Major facilitator superfamily (MFS) profile" evidence="5">
    <location>
        <begin position="217"/>
        <end position="403"/>
    </location>
</feature>
<keyword evidence="3 4" id="KW-0472">Membrane</keyword>
<organism evidence="6 7">
    <name type="scientific">Methylorubrum populi</name>
    <dbReference type="NCBI Taxonomy" id="223967"/>
    <lineage>
        <taxon>Bacteria</taxon>
        <taxon>Pseudomonadati</taxon>
        <taxon>Pseudomonadota</taxon>
        <taxon>Alphaproteobacteria</taxon>
        <taxon>Hyphomicrobiales</taxon>
        <taxon>Methylobacteriaceae</taxon>
        <taxon>Methylorubrum</taxon>
    </lineage>
</organism>
<comment type="caution">
    <text evidence="6">The sequence shown here is derived from an EMBL/GenBank/DDBJ whole genome shotgun (WGS) entry which is preliminary data.</text>
</comment>
<feature type="transmembrane region" description="Helical" evidence="4">
    <location>
        <begin position="144"/>
        <end position="165"/>
    </location>
</feature>
<dbReference type="PANTHER" id="PTHR23523">
    <property type="match status" value="1"/>
</dbReference>
<feature type="transmembrane region" description="Helical" evidence="4">
    <location>
        <begin position="372"/>
        <end position="393"/>
    </location>
</feature>
<feature type="transmembrane region" description="Helical" evidence="4">
    <location>
        <begin position="344"/>
        <end position="366"/>
    </location>
</feature>
<feature type="transmembrane region" description="Helical" evidence="4">
    <location>
        <begin position="218"/>
        <end position="242"/>
    </location>
</feature>
<dbReference type="InterPro" id="IPR052524">
    <property type="entry name" value="MFS_Cyanate_Porter"/>
</dbReference>
<feature type="transmembrane region" description="Helical" evidence="4">
    <location>
        <begin position="308"/>
        <end position="332"/>
    </location>
</feature>
<evidence type="ECO:0000313" key="7">
    <source>
        <dbReference type="Proteomes" id="UP000742631"/>
    </source>
</evidence>
<evidence type="ECO:0000256" key="4">
    <source>
        <dbReference type="SAM" id="Phobius"/>
    </source>
</evidence>